<feature type="non-terminal residue" evidence="3">
    <location>
        <position position="1"/>
    </location>
</feature>
<dbReference type="GO" id="GO:0003968">
    <property type="term" value="F:RNA-directed RNA polymerase activity"/>
    <property type="evidence" value="ECO:0007669"/>
    <property type="project" value="UniProtKB-KW"/>
</dbReference>
<dbReference type="GO" id="GO:0030422">
    <property type="term" value="P:siRNA processing"/>
    <property type="evidence" value="ECO:0007669"/>
    <property type="project" value="TreeGrafter"/>
</dbReference>
<evidence type="ECO:0000313" key="4">
    <source>
        <dbReference type="Proteomes" id="UP000008370"/>
    </source>
</evidence>
<keyword evidence="1" id="KW-0548">Nucleotidyltransferase</keyword>
<protein>
    <recommendedName>
        <fullName evidence="1">RNA-dependent RNA polymerase</fullName>
        <ecNumber evidence="1">2.7.7.48</ecNumber>
    </recommendedName>
</protein>
<comment type="similarity">
    <text evidence="1">Belongs to the RdRP family.</text>
</comment>
<evidence type="ECO:0000313" key="3">
    <source>
        <dbReference type="EMBL" id="EKM60539.1"/>
    </source>
</evidence>
<dbReference type="InterPro" id="IPR057596">
    <property type="entry name" value="RDRP_core"/>
</dbReference>
<feature type="domain" description="RDRP core" evidence="2">
    <location>
        <begin position="181"/>
        <end position="379"/>
    </location>
</feature>
<proteinExistence type="inferred from homology"/>
<sequence>MRKSVSDVAVFDTDDGPFIIVGVYCLWQSCISLTVTRSLSQSDPGEYRKVVHQAGYAIQWEIARQQNAGNMIWDIIGYEGMVALAEKSDAEGIAVLAKKQPSDGKADFESAFSLEKGAKDPWVESDREREVMRLAKGSPFYLSDPQDNNWFGGKIHYGIRLTFQKVKSKGPAPEFVPRLQLERACLGTSDQITRRFGSHSVVRVRMNKNAVHGHGEVLRRLFLRPFVIGGHVFRAFNVKEHAVQLIMTNETVEELNSKNAQADRTTKYQSWCSGQDFLEFINWYNPLQLNSEQTMAKWSARLSLGLSTSIPGIRIDPTHLHHIPDIVSEGYKGEGKAPADLTMTDGCGLANYDFFRALQHQFHWRTVPLAVQMRLNGAKAKVVKKANTTSFSKYRVNVPMSCSAWAVPDPTGVLEAGEIYVESSAPLLSADGKTEADVIVGDVLITRHPCKVPSDVQKVKAVNRRELRGYKDLVVVSTKGHRVQTQLLDRHLLSMLGGGDYDGDRVQVFWNPELVDGFQPADPAFATPPKSVELGLEKNTESVESFLRRVPDTAPRKQRIFELQRVLLGPLQNTSLVGKYSTFWENAVYQHGYGSTEAIRLAYLFCAVLDGSKTGVTVKAEQWGKDKKHYEAQGKPAWK</sequence>
<dbReference type="OrthoDB" id="10055769at2759"/>
<keyword evidence="1" id="KW-0808">Transferase</keyword>
<keyword evidence="4" id="KW-1185">Reference proteome</keyword>
<keyword evidence="1" id="KW-0696">RNA-directed RNA polymerase</keyword>
<dbReference type="KEGG" id="pco:PHACADRAFT_82474"/>
<dbReference type="EC" id="2.7.7.48" evidence="1"/>
<dbReference type="Pfam" id="PF05183">
    <property type="entry name" value="RdRP"/>
    <property type="match status" value="2"/>
</dbReference>
<reference evidence="3 4" key="1">
    <citation type="journal article" date="2012" name="BMC Genomics">
        <title>Comparative genomics of the white-rot fungi, Phanerochaete carnosa and P. chrysosporium, to elucidate the genetic basis of the distinct wood types they colonize.</title>
        <authorList>
            <person name="Suzuki H."/>
            <person name="MacDonald J."/>
            <person name="Syed K."/>
            <person name="Salamov A."/>
            <person name="Hori C."/>
            <person name="Aerts A."/>
            <person name="Henrissat B."/>
            <person name="Wiebenga A."/>
            <person name="vanKuyk P.A."/>
            <person name="Barry K."/>
            <person name="Lindquist E."/>
            <person name="LaButti K."/>
            <person name="Lapidus A."/>
            <person name="Lucas S."/>
            <person name="Coutinho P."/>
            <person name="Gong Y."/>
            <person name="Samejima M."/>
            <person name="Mahadevan R."/>
            <person name="Abou-Zaid M."/>
            <person name="de Vries R.P."/>
            <person name="Igarashi K."/>
            <person name="Yadav J.S."/>
            <person name="Grigoriev I.V."/>
            <person name="Master E.R."/>
        </authorList>
    </citation>
    <scope>NUCLEOTIDE SEQUENCE [LARGE SCALE GENOMIC DNA]</scope>
    <source>
        <strain evidence="3 4">HHB-10118-sp</strain>
    </source>
</reference>
<dbReference type="InterPro" id="IPR007855">
    <property type="entry name" value="RDRP"/>
</dbReference>
<feature type="domain" description="RDRP core" evidence="2">
    <location>
        <begin position="388"/>
        <end position="639"/>
    </location>
</feature>
<dbReference type="GO" id="GO:0003723">
    <property type="term" value="F:RNA binding"/>
    <property type="evidence" value="ECO:0007669"/>
    <property type="project" value="UniProtKB-KW"/>
</dbReference>
<dbReference type="Proteomes" id="UP000008370">
    <property type="component" value="Unassembled WGS sequence"/>
</dbReference>
<organism evidence="3 4">
    <name type="scientific">Phanerochaete carnosa (strain HHB-10118-sp)</name>
    <name type="common">White-rot fungus</name>
    <name type="synonym">Peniophora carnosa</name>
    <dbReference type="NCBI Taxonomy" id="650164"/>
    <lineage>
        <taxon>Eukaryota</taxon>
        <taxon>Fungi</taxon>
        <taxon>Dikarya</taxon>
        <taxon>Basidiomycota</taxon>
        <taxon>Agaricomycotina</taxon>
        <taxon>Agaricomycetes</taxon>
        <taxon>Polyporales</taxon>
        <taxon>Phanerochaetaceae</taxon>
        <taxon>Phanerochaete</taxon>
    </lineage>
</organism>
<gene>
    <name evidence="3" type="ORF">PHACADRAFT_82474</name>
</gene>
<dbReference type="RefSeq" id="XP_007389993.1">
    <property type="nucleotide sequence ID" value="XM_007389931.1"/>
</dbReference>
<dbReference type="PROSITE" id="PS51257">
    <property type="entry name" value="PROKAR_LIPOPROTEIN"/>
    <property type="match status" value="1"/>
</dbReference>
<dbReference type="AlphaFoldDB" id="K5WMV0"/>
<dbReference type="PANTHER" id="PTHR23079:SF14">
    <property type="entry name" value="RNA-DEPENDENT RNA POLYMERASE"/>
    <property type="match status" value="1"/>
</dbReference>
<dbReference type="InParanoid" id="K5WMV0"/>
<dbReference type="HOGENOM" id="CLU_428724_0_0_1"/>
<dbReference type="GeneID" id="18920361"/>
<evidence type="ECO:0000256" key="1">
    <source>
        <dbReference type="RuleBase" id="RU363098"/>
    </source>
</evidence>
<dbReference type="PANTHER" id="PTHR23079">
    <property type="entry name" value="RNA-DEPENDENT RNA POLYMERASE"/>
    <property type="match status" value="1"/>
</dbReference>
<evidence type="ECO:0000259" key="2">
    <source>
        <dbReference type="Pfam" id="PF05183"/>
    </source>
</evidence>
<dbReference type="EMBL" id="JH930468">
    <property type="protein sequence ID" value="EKM60539.1"/>
    <property type="molecule type" value="Genomic_DNA"/>
</dbReference>
<comment type="catalytic activity">
    <reaction evidence="1">
        <text>RNA(n) + a ribonucleoside 5'-triphosphate = RNA(n+1) + diphosphate</text>
        <dbReference type="Rhea" id="RHEA:21248"/>
        <dbReference type="Rhea" id="RHEA-COMP:14527"/>
        <dbReference type="Rhea" id="RHEA-COMP:17342"/>
        <dbReference type="ChEBI" id="CHEBI:33019"/>
        <dbReference type="ChEBI" id="CHEBI:61557"/>
        <dbReference type="ChEBI" id="CHEBI:140395"/>
        <dbReference type="EC" id="2.7.7.48"/>
    </reaction>
</comment>
<dbReference type="GO" id="GO:0031380">
    <property type="term" value="C:nuclear RNA-directed RNA polymerase complex"/>
    <property type="evidence" value="ECO:0007669"/>
    <property type="project" value="TreeGrafter"/>
</dbReference>
<keyword evidence="1" id="KW-0694">RNA-binding</keyword>
<name>K5WMV0_PHACS</name>
<accession>K5WMV0</accession>